<dbReference type="AlphaFoldDB" id="A0A8C1M947"/>
<dbReference type="InterPro" id="IPR036850">
    <property type="entry name" value="NDK-like_dom_sf"/>
</dbReference>
<dbReference type="InterPro" id="IPR034907">
    <property type="entry name" value="NDK-like_dom"/>
</dbReference>
<evidence type="ECO:0000313" key="3">
    <source>
        <dbReference type="Ensembl" id="ENSCCRP00010074209.1"/>
    </source>
</evidence>
<name>A0A8C1M947_CYPCA</name>
<reference evidence="3" key="2">
    <citation type="submission" date="2025-09" db="UniProtKB">
        <authorList>
            <consortium name="Ensembl"/>
        </authorList>
    </citation>
    <scope>IDENTIFICATION</scope>
</reference>
<dbReference type="Proteomes" id="UP000694427">
    <property type="component" value="Unplaced"/>
</dbReference>
<dbReference type="SUPFAM" id="SSF54919">
    <property type="entry name" value="Nucleoside diphosphate kinase, NDK"/>
    <property type="match status" value="1"/>
</dbReference>
<accession>A0A8C1F8M0</accession>
<proteinExistence type="inferred from homology"/>
<comment type="caution">
    <text evidence="2">Lacks conserved residue(s) required for the propagation of feature annotation.</text>
</comment>
<reference evidence="3" key="1">
    <citation type="submission" date="2025-08" db="UniProtKB">
        <authorList>
            <consortium name="Ensembl"/>
        </authorList>
    </citation>
    <scope>IDENTIFICATION</scope>
</reference>
<dbReference type="SMART" id="SM00562">
    <property type="entry name" value="NDK"/>
    <property type="match status" value="1"/>
</dbReference>
<dbReference type="GO" id="GO:0005929">
    <property type="term" value="C:cilium"/>
    <property type="evidence" value="ECO:0007669"/>
    <property type="project" value="TreeGrafter"/>
</dbReference>
<protein>
    <submittedName>
        <fullName evidence="3">NME/NM23 family member 8</fullName>
    </submittedName>
</protein>
<dbReference type="PROSITE" id="PS51374">
    <property type="entry name" value="NDPK_LIKE"/>
    <property type="match status" value="1"/>
</dbReference>
<evidence type="ECO:0000256" key="1">
    <source>
        <dbReference type="ARBA" id="ARBA00008142"/>
    </source>
</evidence>
<evidence type="ECO:0000256" key="2">
    <source>
        <dbReference type="PROSITE-ProRule" id="PRU00706"/>
    </source>
</evidence>
<sequence length="202" mass="22927">EIGFFFPLEDMLAVIKPDTQHKEEILEEIRGRGFTISRLKDTVLSREMAEEFYREHRDKPFFSQLINHGLFLRSGPCTMMVLTKDNMLEEWRASMGPTDPSEARQAAPGSLRACFAKEILETAVHGSSNTQHTHQKIQFLFRDISTESATSPALGASSPHVVPNLENLCSSSEHNRYILVLKVYILEPNKNKSVPFEKVPPQ</sequence>
<dbReference type="GO" id="GO:0003341">
    <property type="term" value="P:cilium movement"/>
    <property type="evidence" value="ECO:0007669"/>
    <property type="project" value="TreeGrafter"/>
</dbReference>
<keyword evidence="4" id="KW-1185">Reference proteome</keyword>
<dbReference type="Gene3D" id="3.30.70.141">
    <property type="entry name" value="Nucleoside diphosphate kinase-like domain"/>
    <property type="match status" value="1"/>
</dbReference>
<dbReference type="Ensembl" id="ENSCCRT00010082224.1">
    <property type="protein sequence ID" value="ENSCCRP00010074209.1"/>
    <property type="gene ID" value="ENSCCRG00010032246.1"/>
</dbReference>
<evidence type="ECO:0000313" key="4">
    <source>
        <dbReference type="Proteomes" id="UP000694427"/>
    </source>
</evidence>
<dbReference type="Pfam" id="PF00334">
    <property type="entry name" value="NDK"/>
    <property type="match status" value="1"/>
</dbReference>
<dbReference type="PANTHER" id="PTHR46161">
    <property type="entry name" value="NUCLEOSIDE DIPHOSPHATE KINASE"/>
    <property type="match status" value="1"/>
</dbReference>
<dbReference type="OMA" id="FEHIPIN"/>
<accession>A0A8C1M947</accession>
<comment type="similarity">
    <text evidence="1 2">Belongs to the NDK family.</text>
</comment>
<dbReference type="CDD" id="cd04416">
    <property type="entry name" value="NDPk_TX"/>
    <property type="match status" value="1"/>
</dbReference>
<organism evidence="3 4">
    <name type="scientific">Cyprinus carpio</name>
    <name type="common">Common carp</name>
    <dbReference type="NCBI Taxonomy" id="7962"/>
    <lineage>
        <taxon>Eukaryota</taxon>
        <taxon>Metazoa</taxon>
        <taxon>Chordata</taxon>
        <taxon>Craniata</taxon>
        <taxon>Vertebrata</taxon>
        <taxon>Euteleostomi</taxon>
        <taxon>Actinopterygii</taxon>
        <taxon>Neopterygii</taxon>
        <taxon>Teleostei</taxon>
        <taxon>Ostariophysi</taxon>
        <taxon>Cypriniformes</taxon>
        <taxon>Cyprinidae</taxon>
        <taxon>Cyprininae</taxon>
        <taxon>Cyprinus</taxon>
    </lineage>
</organism>
<dbReference type="GO" id="GO:1902176">
    <property type="term" value="P:negative regulation of oxidative stress-induced intrinsic apoptotic signaling pathway"/>
    <property type="evidence" value="ECO:0007669"/>
    <property type="project" value="TreeGrafter"/>
</dbReference>
<dbReference type="PANTHER" id="PTHR46161:SF1">
    <property type="entry name" value="NUCLEOSIDE DIPHOSPHATE KINASE HOMOLOG 5"/>
    <property type="match status" value="1"/>
</dbReference>